<proteinExistence type="inferred from homology"/>
<evidence type="ECO:0000313" key="6">
    <source>
        <dbReference type="RefSeq" id="XP_038851228.1"/>
    </source>
</evidence>
<gene>
    <name evidence="6" type="primary">vgf</name>
</gene>
<feature type="region of interest" description="Disordered" evidence="3">
    <location>
        <begin position="1"/>
        <end position="27"/>
    </location>
</feature>
<feature type="region of interest" description="Disordered" evidence="3">
    <location>
        <begin position="605"/>
        <end position="779"/>
    </location>
</feature>
<feature type="compositionally biased region" description="Low complexity" evidence="3">
    <location>
        <begin position="714"/>
        <end position="723"/>
    </location>
</feature>
<feature type="region of interest" description="Disordered" evidence="3">
    <location>
        <begin position="198"/>
        <end position="218"/>
    </location>
</feature>
<evidence type="ECO:0000256" key="3">
    <source>
        <dbReference type="SAM" id="MobiDB-lite"/>
    </source>
</evidence>
<dbReference type="Gene3D" id="3.30.70.270">
    <property type="match status" value="1"/>
</dbReference>
<dbReference type="InterPro" id="IPR026128">
    <property type="entry name" value="VGF"/>
</dbReference>
<dbReference type="GO" id="GO:0004523">
    <property type="term" value="F:RNA-DNA hybrid ribonuclease activity"/>
    <property type="evidence" value="ECO:0007669"/>
    <property type="project" value="UniProtKB-EC"/>
</dbReference>
<evidence type="ECO:0000313" key="5">
    <source>
        <dbReference type="Proteomes" id="UP000808372"/>
    </source>
</evidence>
<name>A0A8U0QXR0_SALNM</name>
<feature type="compositionally biased region" description="Basic and acidic residues" evidence="3">
    <location>
        <begin position="606"/>
        <end position="662"/>
    </location>
</feature>
<feature type="region of interest" description="Disordered" evidence="3">
    <location>
        <begin position="831"/>
        <end position="864"/>
    </location>
</feature>
<dbReference type="KEGG" id="snh:120049041"/>
<dbReference type="CDD" id="cd01647">
    <property type="entry name" value="RT_LTR"/>
    <property type="match status" value="1"/>
</dbReference>
<keyword evidence="5" id="KW-1185">Reference proteome</keyword>
<dbReference type="CTD" id="7425"/>
<reference evidence="6" key="1">
    <citation type="submission" date="2025-08" db="UniProtKB">
        <authorList>
            <consortium name="RefSeq"/>
        </authorList>
    </citation>
    <scope>IDENTIFICATION</scope>
    <source>
        <tissue evidence="6">White muscle</tissue>
    </source>
</reference>
<sequence length="1207" mass="137901">MTDPREQEAAGHPNQRGSYTTTRAWSTSGLPWTKCSRPYDRSRLHHHLPSSPRRSFQPPHHQLHHPVLALLERFDGTPAHCRGFLLQCDLHLARHAGTALVISVLTGRALEWAHAIWERDGPEVQSYERFTQLFSAIFDHPTEGREGGEPGVYARGLGHGQQADVQTELACRNEDLTLDLLIAIHLDNLLHARRHPSRGFGSLPGTSSETEPVEVGTTHLPPVECQRRRQQGLCSYCGESDPPLEHLSQKENQARKRQAEERSCTFPETEAMEANVQEALAQGFLRPSTSPASSSFFFVKKGGGLRPCIDYRALNKGTVQISYPLLLIPTVIEQMHGAQYFIKLDLRSAYNLVRIREGDEWKTAFSTSTGHYEYSVMPYGLTNAPSVFQSFINKVFRDMLDHFVVVYIDNILVYYTEELDSCAGLRRPTKPSVHSRNVLRTYLFWLILTRLPFIVEVDASKVGVGAVLSQRTGSLPKLHPCTFYSQKLYPADRNYDVGDRASPSLAPSCPFCVVMMWSRFATSALILLVVLLRLTLTLPLTASVATETHSPSDSRAPSPLGLRPAEGENEGRKGGLPQRERAEEEDELFGDMDPKTLAAVLLEAMNKPHGEMRNGVEDGSKEKERGKEENERERQEEEKGEEVRAALDEEGADRDRDGREELELAQEEEERLTEKVTSHTTSQTIPGKEKRPPAEGERGEEVGVKEVGAREDAQQGPPTSQETQQEEEEEQLSPDEVQNLQSMLEELQNYNTANKREREAQEQRGRESRGYSQDDTDQALIHNQIKLKAKGYPRAMSKKLKWQEEMQKALNMPTYRGGNFMDDFDNLARPAAEDDDEEMLSPEEEERRAKEEQEEVRRQAMEAQRAKAEEEKLADIASDMLLQYMVKQDKGKYQNKKTLLSNAAEDKRSDEEVVSEDDDIDPQTIDKLIEISSKLHLPADDVIDIISDVEKKKKKDAPETLPWQRPQQRPLVYPAAKAVDAQPSHPRYPTLKQPLPAINPLKAWFKDKSSIKPSKQDLWIKPQQKSFRTSSNYPTYPFYQQKPYRGYYPMYFPPPKPKPRFYAKPSFMLNDLLSNSLDYDFDFPPKRRYRPWVQPRPRKPPAALRRNLYYPNYSNYPNYLLPPQPRTYNPLPVPMPKPRSSPPRGQVQPRHRHGYYYQAPSAPLLTRDQDYYGMQGIGMGPQQQDSNEDLENYIQQVFMKPRPRMFQ</sequence>
<dbReference type="InterPro" id="IPR041577">
    <property type="entry name" value="RT_RNaseH_2"/>
</dbReference>
<dbReference type="PANTHER" id="PTHR15159">
    <property type="entry name" value="NEUROSECRETORY PROTEIN VGF"/>
    <property type="match status" value="1"/>
</dbReference>
<feature type="compositionally biased region" description="Basic and acidic residues" evidence="3">
    <location>
        <begin position="687"/>
        <end position="713"/>
    </location>
</feature>
<dbReference type="RefSeq" id="XP_038851228.1">
    <property type="nucleotide sequence ID" value="XM_038995300.1"/>
</dbReference>
<feature type="region of interest" description="Disordered" evidence="3">
    <location>
        <begin position="544"/>
        <end position="593"/>
    </location>
</feature>
<organism evidence="5 6">
    <name type="scientific">Salvelinus namaycush</name>
    <name type="common">Lake trout</name>
    <name type="synonym">Salmo namaycush</name>
    <dbReference type="NCBI Taxonomy" id="8040"/>
    <lineage>
        <taxon>Eukaryota</taxon>
        <taxon>Metazoa</taxon>
        <taxon>Chordata</taxon>
        <taxon>Craniata</taxon>
        <taxon>Vertebrata</taxon>
        <taxon>Euteleostomi</taxon>
        <taxon>Actinopterygii</taxon>
        <taxon>Neopterygii</taxon>
        <taxon>Teleostei</taxon>
        <taxon>Protacanthopterygii</taxon>
        <taxon>Salmoniformes</taxon>
        <taxon>Salmonidae</taxon>
        <taxon>Salmoninae</taxon>
        <taxon>Salvelinus</taxon>
    </lineage>
</organism>
<feature type="domain" description="Reverse transcriptase" evidence="4">
    <location>
        <begin position="279"/>
        <end position="488"/>
    </location>
</feature>
<dbReference type="InterPro" id="IPR000477">
    <property type="entry name" value="RT_dom"/>
</dbReference>
<dbReference type="AlphaFoldDB" id="A0A8U0QXR0"/>
<dbReference type="InterPro" id="IPR043502">
    <property type="entry name" value="DNA/RNA_pol_sf"/>
</dbReference>
<evidence type="ECO:0000259" key="4">
    <source>
        <dbReference type="PROSITE" id="PS50878"/>
    </source>
</evidence>
<comment type="similarity">
    <text evidence="1">Belongs to the beta type-B retroviral polymerase family. HERV class-II K(HML-2) pol subfamily.</text>
</comment>
<feature type="compositionally biased region" description="Polar residues" evidence="3">
    <location>
        <begin position="544"/>
        <end position="555"/>
    </location>
</feature>
<feature type="compositionally biased region" description="Polar residues" evidence="3">
    <location>
        <begin position="15"/>
        <end position="27"/>
    </location>
</feature>
<feature type="compositionally biased region" description="Acidic residues" evidence="3">
    <location>
        <begin position="724"/>
        <end position="733"/>
    </location>
</feature>
<feature type="compositionally biased region" description="Basic and acidic residues" evidence="3">
    <location>
        <begin position="565"/>
        <end position="582"/>
    </location>
</feature>
<feature type="compositionally biased region" description="Acidic residues" evidence="3">
    <location>
        <begin position="833"/>
        <end position="844"/>
    </location>
</feature>
<dbReference type="GO" id="GO:0005184">
    <property type="term" value="F:neuropeptide hormone activity"/>
    <property type="evidence" value="ECO:0007669"/>
    <property type="project" value="InterPro"/>
</dbReference>
<dbReference type="PANTHER" id="PTHR15159:SF2">
    <property type="entry name" value="NEUROSECRETORY PROTEIN VGF"/>
    <property type="match status" value="1"/>
</dbReference>
<dbReference type="PROSITE" id="PS50878">
    <property type="entry name" value="RT_POL"/>
    <property type="match status" value="1"/>
</dbReference>
<dbReference type="Pfam" id="PF17919">
    <property type="entry name" value="RT_RNaseH_2"/>
    <property type="match status" value="1"/>
</dbReference>
<protein>
    <recommendedName>
        <fullName evidence="2">ribonuclease H</fullName>
        <ecNumber evidence="2">3.1.26.4</ecNumber>
    </recommendedName>
</protein>
<feature type="compositionally biased region" description="Basic and acidic residues" evidence="3">
    <location>
        <begin position="845"/>
        <end position="864"/>
    </location>
</feature>
<dbReference type="InterPro" id="IPR043128">
    <property type="entry name" value="Rev_trsase/Diguanyl_cyclase"/>
</dbReference>
<dbReference type="Pfam" id="PF00078">
    <property type="entry name" value="RVT_1"/>
    <property type="match status" value="1"/>
</dbReference>
<evidence type="ECO:0000256" key="1">
    <source>
        <dbReference type="ARBA" id="ARBA00010879"/>
    </source>
</evidence>
<evidence type="ECO:0000256" key="2">
    <source>
        <dbReference type="ARBA" id="ARBA00012180"/>
    </source>
</evidence>
<dbReference type="SUPFAM" id="SSF56672">
    <property type="entry name" value="DNA/RNA polymerases"/>
    <property type="match status" value="1"/>
</dbReference>
<dbReference type="GeneID" id="120049041"/>
<dbReference type="EC" id="3.1.26.4" evidence="2"/>
<dbReference type="Proteomes" id="UP000808372">
    <property type="component" value="Chromosome 6"/>
</dbReference>
<accession>A0A8U0QXR0</accession>
<dbReference type="Gene3D" id="3.10.10.10">
    <property type="entry name" value="HIV Type 1 Reverse Transcriptase, subunit A, domain 1"/>
    <property type="match status" value="1"/>
</dbReference>
<feature type="compositionally biased region" description="Polar residues" evidence="3">
    <location>
        <begin position="736"/>
        <end position="753"/>
    </location>
</feature>
<feature type="compositionally biased region" description="Basic and acidic residues" evidence="3">
    <location>
        <begin position="754"/>
        <end position="769"/>
    </location>
</feature>